<dbReference type="CDD" id="cd00229">
    <property type="entry name" value="SGNH_hydrolase"/>
    <property type="match status" value="1"/>
</dbReference>
<keyword evidence="3" id="KW-0326">Glycosidase</keyword>
<dbReference type="SUPFAM" id="SSF52266">
    <property type="entry name" value="SGNH hydrolase"/>
    <property type="match status" value="1"/>
</dbReference>
<protein>
    <submittedName>
        <fullName evidence="3">Alpha-L-rhamnosidase</fullName>
        <ecNumber evidence="3">3.2.1.40</ecNumber>
    </submittedName>
</protein>
<keyword evidence="4" id="KW-1185">Reference proteome</keyword>
<dbReference type="EC" id="3.2.1.40" evidence="3"/>
<feature type="signal peptide" evidence="1">
    <location>
        <begin position="1"/>
        <end position="23"/>
    </location>
</feature>
<reference evidence="3 4" key="1">
    <citation type="submission" date="2020-08" db="EMBL/GenBank/DDBJ databases">
        <title>Genomic Encyclopedia of Type Strains, Phase IV (KMG-IV): sequencing the most valuable type-strain genomes for metagenomic binning, comparative biology and taxonomic classification.</title>
        <authorList>
            <person name="Goeker M."/>
        </authorList>
    </citation>
    <scope>NUCLEOTIDE SEQUENCE [LARGE SCALE GENOMIC DNA]</scope>
    <source>
        <strain evidence="3 4">DSM 25024</strain>
    </source>
</reference>
<dbReference type="EMBL" id="JACIDO010000005">
    <property type="protein sequence ID" value="MBB3936761.1"/>
    <property type="molecule type" value="Genomic_DNA"/>
</dbReference>
<keyword evidence="3" id="KW-0378">Hydrolase</keyword>
<dbReference type="Pfam" id="PF13472">
    <property type="entry name" value="Lipase_GDSL_2"/>
    <property type="match status" value="1"/>
</dbReference>
<feature type="domain" description="SGNH hydrolase-type esterase" evidence="2">
    <location>
        <begin position="33"/>
        <end position="193"/>
    </location>
</feature>
<dbReference type="GO" id="GO:0004622">
    <property type="term" value="F:phosphatidylcholine lysophospholipase activity"/>
    <property type="evidence" value="ECO:0007669"/>
    <property type="project" value="TreeGrafter"/>
</dbReference>
<dbReference type="InterPro" id="IPR036514">
    <property type="entry name" value="SGNH_hydro_sf"/>
</dbReference>
<dbReference type="OrthoDB" id="8347806at2"/>
<evidence type="ECO:0000313" key="3">
    <source>
        <dbReference type="EMBL" id="MBB3936761.1"/>
    </source>
</evidence>
<dbReference type="RefSeq" id="WP_139224591.1">
    <property type="nucleotide sequence ID" value="NZ_FOOA01000005.1"/>
</dbReference>
<organism evidence="3 4">
    <name type="scientific">Aureimonas phyllosphaerae</name>
    <dbReference type="NCBI Taxonomy" id="1166078"/>
    <lineage>
        <taxon>Bacteria</taxon>
        <taxon>Pseudomonadati</taxon>
        <taxon>Pseudomonadota</taxon>
        <taxon>Alphaproteobacteria</taxon>
        <taxon>Hyphomicrobiales</taxon>
        <taxon>Aurantimonadaceae</taxon>
        <taxon>Aureimonas</taxon>
    </lineage>
</organism>
<dbReference type="InterPro" id="IPR051532">
    <property type="entry name" value="Ester_Hydrolysis_Enzymes"/>
</dbReference>
<sequence length="222" mass="23817">MVRTFGSLLLVGCALVGAFPAAARDATLRISTFGTSLTANGGWQAPLAEAIGTCLRQPVEITNDGLAGAASDWGVAAVDAVAATRPDIVFLEFAVNDAALNKWIGVDESVGNMRAIVAAFRRRNPDILVYLMTMNPVSGRRSWARPFRDRYEDAHRRLAEEIGARYIDHRPGWEAMGADALYLAIVDGAHPTPGSATAVIVPNVMKRLVDDGVLPCATDRDR</sequence>
<accession>A0A7W6BZU4</accession>
<dbReference type="Proteomes" id="UP000531216">
    <property type="component" value="Unassembled WGS sequence"/>
</dbReference>
<name>A0A7W6BZU4_9HYPH</name>
<feature type="chain" id="PRO_5031378999" evidence="1">
    <location>
        <begin position="24"/>
        <end position="222"/>
    </location>
</feature>
<dbReference type="PANTHER" id="PTHR30383">
    <property type="entry name" value="THIOESTERASE 1/PROTEASE 1/LYSOPHOSPHOLIPASE L1"/>
    <property type="match status" value="1"/>
</dbReference>
<dbReference type="Gene3D" id="3.40.50.1110">
    <property type="entry name" value="SGNH hydrolase"/>
    <property type="match status" value="1"/>
</dbReference>
<dbReference type="PANTHER" id="PTHR30383:SF5">
    <property type="entry name" value="SGNH HYDROLASE-TYPE ESTERASE DOMAIN-CONTAINING PROTEIN"/>
    <property type="match status" value="1"/>
</dbReference>
<dbReference type="AlphaFoldDB" id="A0A7W6BZU4"/>
<comment type="caution">
    <text evidence="3">The sequence shown here is derived from an EMBL/GenBank/DDBJ whole genome shotgun (WGS) entry which is preliminary data.</text>
</comment>
<evidence type="ECO:0000313" key="4">
    <source>
        <dbReference type="Proteomes" id="UP000531216"/>
    </source>
</evidence>
<evidence type="ECO:0000259" key="2">
    <source>
        <dbReference type="Pfam" id="PF13472"/>
    </source>
</evidence>
<proteinExistence type="predicted"/>
<dbReference type="InterPro" id="IPR013830">
    <property type="entry name" value="SGNH_hydro"/>
</dbReference>
<evidence type="ECO:0000256" key="1">
    <source>
        <dbReference type="SAM" id="SignalP"/>
    </source>
</evidence>
<dbReference type="GO" id="GO:0030596">
    <property type="term" value="F:alpha-L-rhamnosidase activity"/>
    <property type="evidence" value="ECO:0007669"/>
    <property type="project" value="UniProtKB-EC"/>
</dbReference>
<keyword evidence="1" id="KW-0732">Signal</keyword>
<gene>
    <name evidence="3" type="ORF">GGR05_002915</name>
</gene>